<dbReference type="AlphaFoldDB" id="A0AA86QK63"/>
<dbReference type="EMBL" id="CATOUU010000889">
    <property type="protein sequence ID" value="CAI9957576.1"/>
    <property type="molecule type" value="Genomic_DNA"/>
</dbReference>
<evidence type="ECO:0000313" key="3">
    <source>
        <dbReference type="Proteomes" id="UP001642409"/>
    </source>
</evidence>
<dbReference type="EMBL" id="CAXDID020000050">
    <property type="protein sequence ID" value="CAL6005250.1"/>
    <property type="molecule type" value="Genomic_DNA"/>
</dbReference>
<gene>
    <name evidence="2" type="ORF">HINF_LOCUS19280</name>
    <name evidence="1" type="ORF">HINF_LOCUS45221</name>
</gene>
<keyword evidence="3" id="KW-1185">Reference proteome</keyword>
<protein>
    <submittedName>
        <fullName evidence="2">Hypothetical_protein</fullName>
    </submittedName>
</protein>
<name>A0AA86QK63_9EUKA</name>
<comment type="caution">
    <text evidence="1">The sequence shown here is derived from an EMBL/GenBank/DDBJ whole genome shotgun (WGS) entry which is preliminary data.</text>
</comment>
<accession>A0AA86QK63</accession>
<dbReference type="Proteomes" id="UP001642409">
    <property type="component" value="Unassembled WGS sequence"/>
</dbReference>
<evidence type="ECO:0000313" key="1">
    <source>
        <dbReference type="EMBL" id="CAI9957576.1"/>
    </source>
</evidence>
<evidence type="ECO:0000313" key="2">
    <source>
        <dbReference type="EMBL" id="CAL6005250.1"/>
    </source>
</evidence>
<sequence length="286" mass="32706">MSAQFQKCVCNLSLIQGLWNLIVFHNCTLIGNPNNYKQQQFSNTNISIFLDQHCPQIDLSPLHGIASKLSITLNNVQVDLSSVAKCKPFQLNLKDCTLDCTQLVGNWNILNIFNCEFKQMNDLITASIIADKITVSNVDSKLLDYFRTNVLEVSKFKQPLLMFPNVNQLTIRRSAVIINESNSTVQHISLVNAKLIRFSVLNLKNLQSIDLNSIQKHHTDFTTKQKIISYLQFQKKNRGTIRNLKRRAENHKNGVEKQKIFLNKLKAYLQNNLYKIVQGSIALSQE</sequence>
<reference evidence="1" key="1">
    <citation type="submission" date="2023-06" db="EMBL/GenBank/DDBJ databases">
        <authorList>
            <person name="Kurt Z."/>
        </authorList>
    </citation>
    <scope>NUCLEOTIDE SEQUENCE</scope>
</reference>
<reference evidence="2 3" key="2">
    <citation type="submission" date="2024-07" db="EMBL/GenBank/DDBJ databases">
        <authorList>
            <person name="Akdeniz Z."/>
        </authorList>
    </citation>
    <scope>NUCLEOTIDE SEQUENCE [LARGE SCALE GENOMIC DNA]</scope>
</reference>
<organism evidence="1">
    <name type="scientific">Hexamita inflata</name>
    <dbReference type="NCBI Taxonomy" id="28002"/>
    <lineage>
        <taxon>Eukaryota</taxon>
        <taxon>Metamonada</taxon>
        <taxon>Diplomonadida</taxon>
        <taxon>Hexamitidae</taxon>
        <taxon>Hexamitinae</taxon>
        <taxon>Hexamita</taxon>
    </lineage>
</organism>
<proteinExistence type="predicted"/>